<feature type="compositionally biased region" description="Basic residues" evidence="7">
    <location>
        <begin position="38"/>
        <end position="50"/>
    </location>
</feature>
<evidence type="ECO:0000256" key="8">
    <source>
        <dbReference type="SAM" id="Phobius"/>
    </source>
</evidence>
<feature type="transmembrane region" description="Helical" evidence="8">
    <location>
        <begin position="267"/>
        <end position="289"/>
    </location>
</feature>
<keyword evidence="3" id="KW-1003">Cell membrane</keyword>
<evidence type="ECO:0000256" key="5">
    <source>
        <dbReference type="ARBA" id="ARBA00022989"/>
    </source>
</evidence>
<dbReference type="AlphaFoldDB" id="A0A4R4YHR5"/>
<sequence length="326" mass="33194">MSAQGWRQGWCGCWRRRDGSPRRARWPTRVTSPSGLPRRQRWRSGWRRRSSTPVTTAASSAAQALALPGVPVRERARLLAVRAHALVMSGSVDAADRAADAAVASGEAFAQVVGLQARSVTAHVQQVLGWPAALFGLTTAVMTVASVAGAVAGQRVVTRLGVRPVAAFSTLLLGVACLMLTRLSADGSVLLLLIALVVFGTGMGIAAVCAQIAALSGVAERDSGVAAGLSDTSFAIGTALGVAICSTVTISGGAIDGPTAPGLASAYHTAFTAAALFAAAGLLIALTLLGNRAGRAHSPGHHPDSPDSAGSLDDQPARAVPSRSMR</sequence>
<dbReference type="GO" id="GO:0022857">
    <property type="term" value="F:transmembrane transporter activity"/>
    <property type="evidence" value="ECO:0007669"/>
    <property type="project" value="InterPro"/>
</dbReference>
<feature type="transmembrane region" description="Helical" evidence="8">
    <location>
        <begin position="128"/>
        <end position="153"/>
    </location>
</feature>
<dbReference type="GO" id="GO:0005886">
    <property type="term" value="C:plasma membrane"/>
    <property type="evidence" value="ECO:0007669"/>
    <property type="project" value="UniProtKB-SubCell"/>
</dbReference>
<keyword evidence="11" id="KW-1185">Reference proteome</keyword>
<dbReference type="PANTHER" id="PTHR42718">
    <property type="entry name" value="MAJOR FACILITATOR SUPERFAMILY MULTIDRUG TRANSPORTER MFSC"/>
    <property type="match status" value="1"/>
</dbReference>
<feature type="region of interest" description="Disordered" evidence="7">
    <location>
        <begin position="295"/>
        <end position="326"/>
    </location>
</feature>
<feature type="transmembrane region" description="Helical" evidence="8">
    <location>
        <begin position="189"/>
        <end position="213"/>
    </location>
</feature>
<gene>
    <name evidence="10" type="ORF">E1286_27265</name>
</gene>
<evidence type="ECO:0000313" key="11">
    <source>
        <dbReference type="Proteomes" id="UP000295302"/>
    </source>
</evidence>
<evidence type="ECO:0000256" key="1">
    <source>
        <dbReference type="ARBA" id="ARBA00004651"/>
    </source>
</evidence>
<dbReference type="SUPFAM" id="SSF103473">
    <property type="entry name" value="MFS general substrate transporter"/>
    <property type="match status" value="1"/>
</dbReference>
<name>A0A4R4YHR5_9ACTN</name>
<comment type="caution">
    <text evidence="10">The sequence shown here is derived from an EMBL/GenBank/DDBJ whole genome shotgun (WGS) entry which is preliminary data.</text>
</comment>
<dbReference type="InterPro" id="IPR011701">
    <property type="entry name" value="MFS"/>
</dbReference>
<dbReference type="Pfam" id="PF07690">
    <property type="entry name" value="MFS_1"/>
    <property type="match status" value="1"/>
</dbReference>
<keyword evidence="2" id="KW-0813">Transport</keyword>
<protein>
    <submittedName>
        <fullName evidence="10">MFS transporter</fullName>
    </submittedName>
</protein>
<accession>A0A4R4YHR5</accession>
<organism evidence="10 11">
    <name type="scientific">Nonomuraea terrae</name>
    <dbReference type="NCBI Taxonomy" id="2530383"/>
    <lineage>
        <taxon>Bacteria</taxon>
        <taxon>Bacillati</taxon>
        <taxon>Actinomycetota</taxon>
        <taxon>Actinomycetes</taxon>
        <taxon>Streptosporangiales</taxon>
        <taxon>Streptosporangiaceae</taxon>
        <taxon>Nonomuraea</taxon>
    </lineage>
</organism>
<feature type="transmembrane region" description="Helical" evidence="8">
    <location>
        <begin position="234"/>
        <end position="255"/>
    </location>
</feature>
<proteinExistence type="predicted"/>
<dbReference type="Gene3D" id="1.20.1250.20">
    <property type="entry name" value="MFS general substrate transporter like domains"/>
    <property type="match status" value="1"/>
</dbReference>
<dbReference type="PROSITE" id="PS50850">
    <property type="entry name" value="MFS"/>
    <property type="match status" value="1"/>
</dbReference>
<reference evidence="10 11" key="1">
    <citation type="submission" date="2019-03" db="EMBL/GenBank/DDBJ databases">
        <title>Draft genome sequences of novel Actinobacteria.</title>
        <authorList>
            <person name="Sahin N."/>
            <person name="Ay H."/>
            <person name="Saygin H."/>
        </authorList>
    </citation>
    <scope>NUCLEOTIDE SEQUENCE [LARGE SCALE GENOMIC DNA]</scope>
    <source>
        <strain evidence="10 11">CH32</strain>
    </source>
</reference>
<feature type="transmembrane region" description="Helical" evidence="8">
    <location>
        <begin position="165"/>
        <end position="183"/>
    </location>
</feature>
<evidence type="ECO:0000256" key="6">
    <source>
        <dbReference type="ARBA" id="ARBA00023136"/>
    </source>
</evidence>
<dbReference type="EMBL" id="SMKQ01000100">
    <property type="protein sequence ID" value="TDD44421.1"/>
    <property type="molecule type" value="Genomic_DNA"/>
</dbReference>
<comment type="subcellular location">
    <subcellularLocation>
        <location evidence="1">Cell membrane</location>
        <topology evidence="1">Multi-pass membrane protein</topology>
    </subcellularLocation>
</comment>
<evidence type="ECO:0000256" key="2">
    <source>
        <dbReference type="ARBA" id="ARBA00022448"/>
    </source>
</evidence>
<feature type="region of interest" description="Disordered" evidence="7">
    <location>
        <begin position="19"/>
        <end position="54"/>
    </location>
</feature>
<keyword evidence="6 8" id="KW-0472">Membrane</keyword>
<evidence type="ECO:0000256" key="7">
    <source>
        <dbReference type="SAM" id="MobiDB-lite"/>
    </source>
</evidence>
<evidence type="ECO:0000259" key="9">
    <source>
        <dbReference type="PROSITE" id="PS50850"/>
    </source>
</evidence>
<dbReference type="InterPro" id="IPR020846">
    <property type="entry name" value="MFS_dom"/>
</dbReference>
<keyword evidence="4 8" id="KW-0812">Transmembrane</keyword>
<dbReference type="InterPro" id="IPR036259">
    <property type="entry name" value="MFS_trans_sf"/>
</dbReference>
<feature type="domain" description="Major facilitator superfamily (MFS) profile" evidence="9">
    <location>
        <begin position="86"/>
        <end position="326"/>
    </location>
</feature>
<keyword evidence="5 8" id="KW-1133">Transmembrane helix</keyword>
<dbReference type="OrthoDB" id="7375466at2"/>
<dbReference type="PANTHER" id="PTHR42718:SF46">
    <property type="entry name" value="BLR6921 PROTEIN"/>
    <property type="match status" value="1"/>
</dbReference>
<evidence type="ECO:0000256" key="4">
    <source>
        <dbReference type="ARBA" id="ARBA00022692"/>
    </source>
</evidence>
<evidence type="ECO:0000313" key="10">
    <source>
        <dbReference type="EMBL" id="TDD44421.1"/>
    </source>
</evidence>
<dbReference type="Proteomes" id="UP000295302">
    <property type="component" value="Unassembled WGS sequence"/>
</dbReference>
<evidence type="ECO:0000256" key="3">
    <source>
        <dbReference type="ARBA" id="ARBA00022475"/>
    </source>
</evidence>